<evidence type="ECO:0000313" key="2">
    <source>
        <dbReference type="Proteomes" id="UP001155220"/>
    </source>
</evidence>
<dbReference type="Proteomes" id="UP001155220">
    <property type="component" value="Unassembled WGS sequence"/>
</dbReference>
<name>A0A9X2KIV0_9HYPH</name>
<evidence type="ECO:0000313" key="1">
    <source>
        <dbReference type="EMBL" id="MCP3055977.1"/>
    </source>
</evidence>
<reference evidence="1" key="1">
    <citation type="submission" date="2022-03" db="EMBL/GenBank/DDBJ databases">
        <title>Aurantimonas Liuensis sp. Nov., isolated from the hadal seawater of the Mariana Trench.</title>
        <authorList>
            <person name="Liu R."/>
        </authorList>
    </citation>
    <scope>NUCLEOTIDE SEQUENCE</scope>
    <source>
        <strain evidence="1">LRZ36</strain>
    </source>
</reference>
<comment type="caution">
    <text evidence="1">The sequence shown here is derived from an EMBL/GenBank/DDBJ whole genome shotgun (WGS) entry which is preliminary data.</text>
</comment>
<dbReference type="AlphaFoldDB" id="A0A9X2KIV0"/>
<gene>
    <name evidence="1" type="ORF">MJ956_12615</name>
</gene>
<sequence>MNRAIVGTIVLALNVPFVAPTLAYEDGRNSAVQLLPRLESGEEGDIALRLRVQGCGSDPGCDFFVFRCPLIADKPGWPWRQSANVTEPALDRLIVLEYRGIGIGTMMAITMMARSFSYGIKSGPKSAYFTLVKVERMPNESNQSWRFEWQPESEMNLKEILNIFQGDGSIFLQFPSSTFWGPPLEIERSDEAGKVDPVTQFADACLKLAE</sequence>
<organism evidence="1 2">
    <name type="scientific">Aurantimonas marianensis</name>
    <dbReference type="NCBI Taxonomy" id="2920428"/>
    <lineage>
        <taxon>Bacteria</taxon>
        <taxon>Pseudomonadati</taxon>
        <taxon>Pseudomonadota</taxon>
        <taxon>Alphaproteobacteria</taxon>
        <taxon>Hyphomicrobiales</taxon>
        <taxon>Aurantimonadaceae</taxon>
        <taxon>Aurantimonas</taxon>
    </lineage>
</organism>
<keyword evidence="2" id="KW-1185">Reference proteome</keyword>
<proteinExistence type="predicted"/>
<dbReference type="RefSeq" id="WP_253964808.1">
    <property type="nucleotide sequence ID" value="NZ_JALHBS010000074.1"/>
</dbReference>
<accession>A0A9X2KIV0</accession>
<protein>
    <submittedName>
        <fullName evidence="1">Uncharacterized protein</fullName>
    </submittedName>
</protein>
<dbReference type="EMBL" id="JALHBS010000074">
    <property type="protein sequence ID" value="MCP3055977.1"/>
    <property type="molecule type" value="Genomic_DNA"/>
</dbReference>